<dbReference type="AlphaFoldDB" id="A0A517Z5R2"/>
<dbReference type="InterPro" id="IPR036457">
    <property type="entry name" value="PPM-type-like_dom_sf"/>
</dbReference>
<accession>A0A517Z5R2</accession>
<protein>
    <submittedName>
        <fullName evidence="4">Stage II sporulation protein E (SpoIIE)</fullName>
    </submittedName>
</protein>
<dbReference type="KEGG" id="mri:Mal4_21120"/>
<dbReference type="Pfam" id="PF07228">
    <property type="entry name" value="SpoIIE"/>
    <property type="match status" value="1"/>
</dbReference>
<dbReference type="InterPro" id="IPR052016">
    <property type="entry name" value="Bact_Sigma-Reg"/>
</dbReference>
<dbReference type="SMART" id="SM00331">
    <property type="entry name" value="PP2C_SIG"/>
    <property type="match status" value="1"/>
</dbReference>
<dbReference type="Gene3D" id="3.60.40.10">
    <property type="entry name" value="PPM-type phosphatase domain"/>
    <property type="match status" value="1"/>
</dbReference>
<dbReference type="Proteomes" id="UP000320496">
    <property type="component" value="Chromosome"/>
</dbReference>
<dbReference type="OrthoDB" id="9811749at2"/>
<evidence type="ECO:0000259" key="3">
    <source>
        <dbReference type="SMART" id="SM00331"/>
    </source>
</evidence>
<evidence type="ECO:0000256" key="1">
    <source>
        <dbReference type="ARBA" id="ARBA00022801"/>
    </source>
</evidence>
<reference evidence="4 5" key="1">
    <citation type="submission" date="2019-02" db="EMBL/GenBank/DDBJ databases">
        <title>Deep-cultivation of Planctomycetes and their phenomic and genomic characterization uncovers novel biology.</title>
        <authorList>
            <person name="Wiegand S."/>
            <person name="Jogler M."/>
            <person name="Boedeker C."/>
            <person name="Pinto D."/>
            <person name="Vollmers J."/>
            <person name="Rivas-Marin E."/>
            <person name="Kohn T."/>
            <person name="Peeters S.H."/>
            <person name="Heuer A."/>
            <person name="Rast P."/>
            <person name="Oberbeckmann S."/>
            <person name="Bunk B."/>
            <person name="Jeske O."/>
            <person name="Meyerdierks A."/>
            <person name="Storesund J.E."/>
            <person name="Kallscheuer N."/>
            <person name="Luecker S."/>
            <person name="Lage O.M."/>
            <person name="Pohl T."/>
            <person name="Merkel B.J."/>
            <person name="Hornburger P."/>
            <person name="Mueller R.-W."/>
            <person name="Bruemmer F."/>
            <person name="Labrenz M."/>
            <person name="Spormann A.M."/>
            <person name="Op den Camp H."/>
            <person name="Overmann J."/>
            <person name="Amann R."/>
            <person name="Jetten M.S.M."/>
            <person name="Mascher T."/>
            <person name="Medema M.H."/>
            <person name="Devos D.P."/>
            <person name="Kaster A.-K."/>
            <person name="Ovreas L."/>
            <person name="Rohde M."/>
            <person name="Galperin M.Y."/>
            <person name="Jogler C."/>
        </authorList>
    </citation>
    <scope>NUCLEOTIDE SEQUENCE [LARGE SCALE GENOMIC DNA]</scope>
    <source>
        <strain evidence="4 5">Mal4</strain>
    </source>
</reference>
<dbReference type="InterPro" id="IPR001932">
    <property type="entry name" value="PPM-type_phosphatase-like_dom"/>
</dbReference>
<name>A0A517Z5R2_9PLAN</name>
<keyword evidence="5" id="KW-1185">Reference proteome</keyword>
<sequence>MSACTGQPSVLQGRSLPAQTDMRNERSMSSPRIDNPVEDDPATADFDRRMQCMEVWGGHHAVCESVAMTGLDVWVHSSPSSLRTASGGEDVYFLSSCASGRISRTLLADVSGHGSSVPHLAEELRQQMRRNINLVNQERLVTAVNQQFARTAGQQGFASGLFTTYFLPTRTLSVCAAGHPVPLIYRRSLRSWRFLENPDSEERGGRSVPLGVDENARYDVSTTRVEQDDLVFCMTDALTSSLTASGGPVGTGGLRALLQSFGELPPQEIFPAVLETLEHWHSENVDREGITAMLLRINNRKIPLKDNLLAPLRLFGGLAGLWPDRRPSDGPP</sequence>
<dbReference type="PANTHER" id="PTHR43156:SF2">
    <property type="entry name" value="STAGE II SPORULATION PROTEIN E"/>
    <property type="match status" value="1"/>
</dbReference>
<feature type="domain" description="PPM-type phosphatase" evidence="3">
    <location>
        <begin position="71"/>
        <end position="297"/>
    </location>
</feature>
<evidence type="ECO:0000313" key="4">
    <source>
        <dbReference type="EMBL" id="QDU37795.1"/>
    </source>
</evidence>
<organism evidence="4 5">
    <name type="scientific">Maioricimonas rarisocia</name>
    <dbReference type="NCBI Taxonomy" id="2528026"/>
    <lineage>
        <taxon>Bacteria</taxon>
        <taxon>Pseudomonadati</taxon>
        <taxon>Planctomycetota</taxon>
        <taxon>Planctomycetia</taxon>
        <taxon>Planctomycetales</taxon>
        <taxon>Planctomycetaceae</taxon>
        <taxon>Maioricimonas</taxon>
    </lineage>
</organism>
<dbReference type="PANTHER" id="PTHR43156">
    <property type="entry name" value="STAGE II SPORULATION PROTEIN E-RELATED"/>
    <property type="match status" value="1"/>
</dbReference>
<evidence type="ECO:0000256" key="2">
    <source>
        <dbReference type="SAM" id="MobiDB-lite"/>
    </source>
</evidence>
<dbReference type="GO" id="GO:0016791">
    <property type="term" value="F:phosphatase activity"/>
    <property type="evidence" value="ECO:0007669"/>
    <property type="project" value="TreeGrafter"/>
</dbReference>
<proteinExistence type="predicted"/>
<gene>
    <name evidence="4" type="ORF">Mal4_21120</name>
</gene>
<feature type="region of interest" description="Disordered" evidence="2">
    <location>
        <begin position="1"/>
        <end position="43"/>
    </location>
</feature>
<evidence type="ECO:0000313" key="5">
    <source>
        <dbReference type="Proteomes" id="UP000320496"/>
    </source>
</evidence>
<feature type="compositionally biased region" description="Polar residues" evidence="2">
    <location>
        <begin position="1"/>
        <end position="12"/>
    </location>
</feature>
<dbReference type="EMBL" id="CP036275">
    <property type="protein sequence ID" value="QDU37795.1"/>
    <property type="molecule type" value="Genomic_DNA"/>
</dbReference>
<keyword evidence="1" id="KW-0378">Hydrolase</keyword>